<feature type="transmembrane region" description="Helical" evidence="8">
    <location>
        <begin position="468"/>
        <end position="490"/>
    </location>
</feature>
<evidence type="ECO:0000256" key="7">
    <source>
        <dbReference type="SAM" id="MobiDB-lite"/>
    </source>
</evidence>
<keyword evidence="6 8" id="KW-0472">Membrane</keyword>
<dbReference type="Pfam" id="PF00083">
    <property type="entry name" value="Sugar_tr"/>
    <property type="match status" value="2"/>
</dbReference>
<evidence type="ECO:0000259" key="9">
    <source>
        <dbReference type="PROSITE" id="PS50850"/>
    </source>
</evidence>
<dbReference type="SUPFAM" id="SSF103473">
    <property type="entry name" value="MFS general substrate transporter"/>
    <property type="match status" value="1"/>
</dbReference>
<feature type="transmembrane region" description="Helical" evidence="8">
    <location>
        <begin position="7"/>
        <end position="26"/>
    </location>
</feature>
<sequence>MAEYNNPASLFVSILSGMCYGFPMAIVSGVLVEKPWVDYSPFLKGFISSALVAGAAFGCLSGGFFSDKFGPKKVILFCCLIIMICALATALQSSSTVLIIFRIIAGLGVGVISALGPLYVSEQSTPKRRGTFVSLFQTALTFSIVLAYTTNLAFNGMNHGWRIEFAFTSIPPLILFIGGFFIPESSGWRKQQAIKKSQHNSDQGSQQPILSQTESSQQVLQQSPQSAFQPKQQISSSDNLLRPQSLHPTSAVDSEKQQYEQYISPSSEEDSNPTTIDLDKQDVFELLNYNEQQNNESQEMKFSSLKTPPSAIMDESNNRTPLNNEYIPNDIYYSRYRRILKYINRKLRQFGDSVVRLGKGMAQSKRMLVVGLVMTMSHQLTGVNAIILYSPSIIESVGITAIKARLIATIFIGLWNFITTIMSLFLVDSLGRRPLLITGFCLMTLGHLFVVLSTSIKALQDKAYYLSLPGLAVFLLGFELGVGPIFYVLVSEIFPEFVRGRAISLLSALNWSCNILIVLLYLPLVQLMTAKWVYVILMTFSAFAAFFAAFVIPETKGKTLDEITGGHTIDKDNNNEIQNGRYT</sequence>
<reference evidence="10 11" key="1">
    <citation type="submission" date="2019-03" db="EMBL/GenBank/DDBJ databases">
        <title>Single cell metagenomics reveals metabolic interactions within the superorganism composed of flagellate Streblomastix strix and complex community of Bacteroidetes bacteria on its surface.</title>
        <authorList>
            <person name="Treitli S.C."/>
            <person name="Kolisko M."/>
            <person name="Husnik F."/>
            <person name="Keeling P."/>
            <person name="Hampl V."/>
        </authorList>
    </citation>
    <scope>NUCLEOTIDE SEQUENCE [LARGE SCALE GENOMIC DNA]</scope>
    <source>
        <strain evidence="10">ST1C</strain>
    </source>
</reference>
<evidence type="ECO:0000313" key="11">
    <source>
        <dbReference type="Proteomes" id="UP000324800"/>
    </source>
</evidence>
<keyword evidence="4 8" id="KW-0812">Transmembrane</keyword>
<dbReference type="Proteomes" id="UP000324800">
    <property type="component" value="Unassembled WGS sequence"/>
</dbReference>
<dbReference type="AlphaFoldDB" id="A0A5J4W7K3"/>
<evidence type="ECO:0000256" key="2">
    <source>
        <dbReference type="ARBA" id="ARBA00010992"/>
    </source>
</evidence>
<evidence type="ECO:0000256" key="3">
    <source>
        <dbReference type="ARBA" id="ARBA00022448"/>
    </source>
</evidence>
<protein>
    <submittedName>
        <fullName evidence="10">Sugar porter family MFS transporter</fullName>
    </submittedName>
</protein>
<dbReference type="EMBL" id="SNRW01003072">
    <property type="protein sequence ID" value="KAA6390881.1"/>
    <property type="molecule type" value="Genomic_DNA"/>
</dbReference>
<name>A0A5J4W7K3_9EUKA</name>
<comment type="subcellular location">
    <subcellularLocation>
        <location evidence="1">Membrane</location>
        <topology evidence="1">Multi-pass membrane protein</topology>
    </subcellularLocation>
</comment>
<feature type="transmembrane region" description="Helical" evidence="8">
    <location>
        <begin position="532"/>
        <end position="552"/>
    </location>
</feature>
<dbReference type="Gene3D" id="1.20.1250.20">
    <property type="entry name" value="MFS general substrate transporter like domains"/>
    <property type="match status" value="2"/>
</dbReference>
<dbReference type="InterPro" id="IPR003663">
    <property type="entry name" value="Sugar/inositol_transpt"/>
</dbReference>
<feature type="compositionally biased region" description="Polar residues" evidence="7">
    <location>
        <begin position="200"/>
        <end position="214"/>
    </location>
</feature>
<proteinExistence type="inferred from homology"/>
<feature type="transmembrane region" description="Helical" evidence="8">
    <location>
        <begin position="74"/>
        <end position="93"/>
    </location>
</feature>
<dbReference type="InterPro" id="IPR005828">
    <property type="entry name" value="MFS_sugar_transport-like"/>
</dbReference>
<evidence type="ECO:0000256" key="1">
    <source>
        <dbReference type="ARBA" id="ARBA00004141"/>
    </source>
</evidence>
<feature type="transmembrane region" description="Helical" evidence="8">
    <location>
        <begin position="434"/>
        <end position="456"/>
    </location>
</feature>
<gene>
    <name evidence="10" type="ORF">EZS28_013593</name>
</gene>
<dbReference type="PANTHER" id="PTHR48020:SF12">
    <property type="entry name" value="PROTON MYO-INOSITOL COTRANSPORTER"/>
    <property type="match status" value="1"/>
</dbReference>
<organism evidence="10 11">
    <name type="scientific">Streblomastix strix</name>
    <dbReference type="NCBI Taxonomy" id="222440"/>
    <lineage>
        <taxon>Eukaryota</taxon>
        <taxon>Metamonada</taxon>
        <taxon>Preaxostyla</taxon>
        <taxon>Oxymonadida</taxon>
        <taxon>Streblomastigidae</taxon>
        <taxon>Streblomastix</taxon>
    </lineage>
</organism>
<dbReference type="PRINTS" id="PR00171">
    <property type="entry name" value="SUGRTRNSPORT"/>
</dbReference>
<evidence type="ECO:0000256" key="6">
    <source>
        <dbReference type="ARBA" id="ARBA00023136"/>
    </source>
</evidence>
<dbReference type="InterPro" id="IPR005829">
    <property type="entry name" value="Sugar_transporter_CS"/>
</dbReference>
<keyword evidence="5 8" id="KW-1133">Transmembrane helix</keyword>
<accession>A0A5J4W7K3</accession>
<feature type="compositionally biased region" description="Low complexity" evidence="7">
    <location>
        <begin position="215"/>
        <end position="229"/>
    </location>
</feature>
<dbReference type="GO" id="GO:0022857">
    <property type="term" value="F:transmembrane transporter activity"/>
    <property type="evidence" value="ECO:0007669"/>
    <property type="project" value="InterPro"/>
</dbReference>
<dbReference type="InterPro" id="IPR020846">
    <property type="entry name" value="MFS_dom"/>
</dbReference>
<dbReference type="InterPro" id="IPR036259">
    <property type="entry name" value="MFS_trans_sf"/>
</dbReference>
<feature type="compositionally biased region" description="Polar residues" evidence="7">
    <location>
        <begin position="230"/>
        <end position="239"/>
    </location>
</feature>
<feature type="transmembrane region" description="Helical" evidence="8">
    <location>
        <begin position="46"/>
        <end position="65"/>
    </location>
</feature>
<feature type="transmembrane region" description="Helical" evidence="8">
    <location>
        <begin position="502"/>
        <end position="526"/>
    </location>
</feature>
<evidence type="ECO:0000256" key="5">
    <source>
        <dbReference type="ARBA" id="ARBA00022989"/>
    </source>
</evidence>
<evidence type="ECO:0000256" key="4">
    <source>
        <dbReference type="ARBA" id="ARBA00022692"/>
    </source>
</evidence>
<feature type="domain" description="Major facilitator superfamily (MFS) profile" evidence="9">
    <location>
        <begin position="1"/>
        <end position="556"/>
    </location>
</feature>
<dbReference type="OrthoDB" id="8120565at2759"/>
<dbReference type="PANTHER" id="PTHR48020">
    <property type="entry name" value="PROTON MYO-INOSITOL COTRANSPORTER"/>
    <property type="match status" value="1"/>
</dbReference>
<dbReference type="InterPro" id="IPR050814">
    <property type="entry name" value="Myo-inositol_Transporter"/>
</dbReference>
<feature type="transmembrane region" description="Helical" evidence="8">
    <location>
        <begin position="160"/>
        <end position="182"/>
    </location>
</feature>
<feature type="transmembrane region" description="Helical" evidence="8">
    <location>
        <begin position="99"/>
        <end position="120"/>
    </location>
</feature>
<dbReference type="GO" id="GO:0016020">
    <property type="term" value="C:membrane"/>
    <property type="evidence" value="ECO:0007669"/>
    <property type="project" value="UniProtKB-SubCell"/>
</dbReference>
<feature type="region of interest" description="Disordered" evidence="7">
    <location>
        <begin position="192"/>
        <end position="275"/>
    </location>
</feature>
<dbReference type="PROSITE" id="PS00216">
    <property type="entry name" value="SUGAR_TRANSPORT_1"/>
    <property type="match status" value="1"/>
</dbReference>
<feature type="transmembrane region" description="Helical" evidence="8">
    <location>
        <begin position="368"/>
        <end position="394"/>
    </location>
</feature>
<dbReference type="PROSITE" id="PS50850">
    <property type="entry name" value="MFS"/>
    <property type="match status" value="1"/>
</dbReference>
<evidence type="ECO:0000313" key="10">
    <source>
        <dbReference type="EMBL" id="KAA6390881.1"/>
    </source>
</evidence>
<dbReference type="PROSITE" id="PS00217">
    <property type="entry name" value="SUGAR_TRANSPORT_2"/>
    <property type="match status" value="1"/>
</dbReference>
<comment type="caution">
    <text evidence="10">The sequence shown here is derived from an EMBL/GenBank/DDBJ whole genome shotgun (WGS) entry which is preliminary data.</text>
</comment>
<feature type="transmembrane region" description="Helical" evidence="8">
    <location>
        <begin position="406"/>
        <end position="427"/>
    </location>
</feature>
<feature type="transmembrane region" description="Helical" evidence="8">
    <location>
        <begin position="132"/>
        <end position="154"/>
    </location>
</feature>
<evidence type="ECO:0000256" key="8">
    <source>
        <dbReference type="SAM" id="Phobius"/>
    </source>
</evidence>
<comment type="similarity">
    <text evidence="2">Belongs to the major facilitator superfamily. Sugar transporter (TC 2.A.1.1) family.</text>
</comment>
<keyword evidence="3" id="KW-0813">Transport</keyword>